<evidence type="ECO:0000313" key="1">
    <source>
        <dbReference type="EMBL" id="RNA05604.1"/>
    </source>
</evidence>
<name>A0A3M7Q304_BRAPC</name>
<organism evidence="1 2">
    <name type="scientific">Brachionus plicatilis</name>
    <name type="common">Marine rotifer</name>
    <name type="synonym">Brachionus muelleri</name>
    <dbReference type="NCBI Taxonomy" id="10195"/>
    <lineage>
        <taxon>Eukaryota</taxon>
        <taxon>Metazoa</taxon>
        <taxon>Spiralia</taxon>
        <taxon>Gnathifera</taxon>
        <taxon>Rotifera</taxon>
        <taxon>Eurotatoria</taxon>
        <taxon>Monogononta</taxon>
        <taxon>Pseudotrocha</taxon>
        <taxon>Ploima</taxon>
        <taxon>Brachionidae</taxon>
        <taxon>Brachionus</taxon>
    </lineage>
</organism>
<comment type="caution">
    <text evidence="1">The sequence shown here is derived from an EMBL/GenBank/DDBJ whole genome shotgun (WGS) entry which is preliminary data.</text>
</comment>
<accession>A0A3M7Q304</accession>
<protein>
    <submittedName>
        <fullName evidence="1">Uncharacterized protein</fullName>
    </submittedName>
</protein>
<reference evidence="1 2" key="1">
    <citation type="journal article" date="2018" name="Sci. Rep.">
        <title>Genomic signatures of local adaptation to the degree of environmental predictability in rotifers.</title>
        <authorList>
            <person name="Franch-Gras L."/>
            <person name="Hahn C."/>
            <person name="Garcia-Roger E.M."/>
            <person name="Carmona M.J."/>
            <person name="Serra M."/>
            <person name="Gomez A."/>
        </authorList>
    </citation>
    <scope>NUCLEOTIDE SEQUENCE [LARGE SCALE GENOMIC DNA]</scope>
    <source>
        <strain evidence="1">HYR1</strain>
    </source>
</reference>
<dbReference type="EMBL" id="REGN01007663">
    <property type="protein sequence ID" value="RNA05604.1"/>
    <property type="molecule type" value="Genomic_DNA"/>
</dbReference>
<proteinExistence type="predicted"/>
<sequence length="74" mass="8912">MENDDEAKFFFKIRDFGLFYNEQVCLKENCYENGHKMELKTRKRDSTSSICKEFMQNEKGVKLHTVLIRHVDFT</sequence>
<gene>
    <name evidence="1" type="ORF">BpHYR1_004565</name>
</gene>
<dbReference type="AlphaFoldDB" id="A0A3M7Q304"/>
<keyword evidence="2" id="KW-1185">Reference proteome</keyword>
<dbReference type="Proteomes" id="UP000276133">
    <property type="component" value="Unassembled WGS sequence"/>
</dbReference>
<evidence type="ECO:0000313" key="2">
    <source>
        <dbReference type="Proteomes" id="UP000276133"/>
    </source>
</evidence>